<comment type="caution">
    <text evidence="1">The sequence shown here is derived from an EMBL/GenBank/DDBJ whole genome shotgun (WGS) entry which is preliminary data.</text>
</comment>
<evidence type="ECO:0000313" key="2">
    <source>
        <dbReference type="Proteomes" id="UP001319200"/>
    </source>
</evidence>
<proteinExistence type="predicted"/>
<protein>
    <submittedName>
        <fullName evidence="1">Gamma-glutamyl-gamma-aminobutyrate hydrolase family protein</fullName>
    </submittedName>
</protein>
<dbReference type="AlphaFoldDB" id="A0AAP2GIT5"/>
<name>A0AAP2GIT5_9BACT</name>
<dbReference type="PANTHER" id="PTHR43235:SF1">
    <property type="entry name" value="GLUTAMINE AMIDOTRANSFERASE PB2B2.05-RELATED"/>
    <property type="match status" value="1"/>
</dbReference>
<organism evidence="1 2">
    <name type="scientific">Chryseosolibacter histidini</name>
    <dbReference type="NCBI Taxonomy" id="2782349"/>
    <lineage>
        <taxon>Bacteria</taxon>
        <taxon>Pseudomonadati</taxon>
        <taxon>Bacteroidota</taxon>
        <taxon>Cytophagia</taxon>
        <taxon>Cytophagales</taxon>
        <taxon>Chryseotaleaceae</taxon>
        <taxon>Chryseosolibacter</taxon>
    </lineage>
</organism>
<keyword evidence="2" id="KW-1185">Reference proteome</keyword>
<keyword evidence="1" id="KW-0378">Hydrolase</keyword>
<dbReference type="Pfam" id="PF07722">
    <property type="entry name" value="Peptidase_C26"/>
    <property type="match status" value="1"/>
</dbReference>
<dbReference type="PANTHER" id="PTHR43235">
    <property type="entry name" value="GLUTAMINE AMIDOTRANSFERASE PB2B2.05-RELATED"/>
    <property type="match status" value="1"/>
</dbReference>
<dbReference type="Gene3D" id="3.40.50.880">
    <property type="match status" value="1"/>
</dbReference>
<dbReference type="RefSeq" id="WP_254163483.1">
    <property type="nucleotide sequence ID" value="NZ_JAHESF010000010.1"/>
</dbReference>
<dbReference type="InterPro" id="IPR011697">
    <property type="entry name" value="Peptidase_C26"/>
</dbReference>
<dbReference type="InterPro" id="IPR044668">
    <property type="entry name" value="PuuD-like"/>
</dbReference>
<dbReference type="EMBL" id="JAHESF010000010">
    <property type="protein sequence ID" value="MBT1697611.1"/>
    <property type="molecule type" value="Genomic_DNA"/>
</dbReference>
<dbReference type="GO" id="GO:0016811">
    <property type="term" value="F:hydrolase activity, acting on carbon-nitrogen (but not peptide) bonds, in linear amides"/>
    <property type="evidence" value="ECO:0007669"/>
    <property type="project" value="InterPro"/>
</dbReference>
<evidence type="ECO:0000313" key="1">
    <source>
        <dbReference type="EMBL" id="MBT1697611.1"/>
    </source>
</evidence>
<reference evidence="1 2" key="1">
    <citation type="submission" date="2021-05" db="EMBL/GenBank/DDBJ databases">
        <title>A Polyphasic approach of four new species of the genus Ohtaekwangia: Ohtaekwangia histidinii sp. nov., Ohtaekwangia cretensis sp. nov., Ohtaekwangia indiensis sp. nov., Ohtaekwangia reichenbachii sp. nov. from diverse environment.</title>
        <authorList>
            <person name="Octaviana S."/>
        </authorList>
    </citation>
    <scope>NUCLEOTIDE SEQUENCE [LARGE SCALE GENOMIC DNA]</scope>
    <source>
        <strain evidence="1 2">PWU4</strain>
    </source>
</reference>
<accession>A0AAP2GIT5</accession>
<sequence length="233" mass="26664">MKPITIGITDCSKYPNYEQWIRQEADTEVIRLSYKENNFADIERCQGIILSGGEDVHPRFYNKMEYLEYCDEIDERRDEFEWKVLEYTESKQLPLLGICRGLQMANVFYGGTLVPDIPSFGRFNHSRFADKDRYHTVQVDANSMLRKIAGSEIGEINSAHHQSAELIGKGLVSNALSPDGIVEGIERKNGAGKPYLQLVQWHPERMTDLGNPFSKNIKLSFLEAVREGVRSKE</sequence>
<dbReference type="InterPro" id="IPR029062">
    <property type="entry name" value="Class_I_gatase-like"/>
</dbReference>
<gene>
    <name evidence="1" type="ORF">KK083_12035</name>
</gene>
<dbReference type="GO" id="GO:0005829">
    <property type="term" value="C:cytosol"/>
    <property type="evidence" value="ECO:0007669"/>
    <property type="project" value="TreeGrafter"/>
</dbReference>
<dbReference type="Proteomes" id="UP001319200">
    <property type="component" value="Unassembled WGS sequence"/>
</dbReference>
<dbReference type="SUPFAM" id="SSF52317">
    <property type="entry name" value="Class I glutamine amidotransferase-like"/>
    <property type="match status" value="1"/>
</dbReference>
<dbReference type="PROSITE" id="PS51273">
    <property type="entry name" value="GATASE_TYPE_1"/>
    <property type="match status" value="1"/>
</dbReference>